<dbReference type="PROSITE" id="PS51257">
    <property type="entry name" value="PROKAR_LIPOPROTEIN"/>
    <property type="match status" value="1"/>
</dbReference>
<evidence type="ECO:0000313" key="6">
    <source>
        <dbReference type="Proteomes" id="UP000199120"/>
    </source>
</evidence>
<feature type="signal peptide" evidence="4">
    <location>
        <begin position="1"/>
        <end position="29"/>
    </location>
</feature>
<dbReference type="GO" id="GO:0016020">
    <property type="term" value="C:membrane"/>
    <property type="evidence" value="ECO:0007669"/>
    <property type="project" value="InterPro"/>
</dbReference>
<accession>A0A1H7VHU9</accession>
<organism evidence="5 6">
    <name type="scientific">Paraburkholderia caballeronis</name>
    <dbReference type="NCBI Taxonomy" id="416943"/>
    <lineage>
        <taxon>Bacteria</taxon>
        <taxon>Pseudomonadati</taxon>
        <taxon>Pseudomonadota</taxon>
        <taxon>Betaproteobacteria</taxon>
        <taxon>Burkholderiales</taxon>
        <taxon>Burkholderiaceae</taxon>
        <taxon>Paraburkholderia</taxon>
    </lineage>
</organism>
<evidence type="ECO:0000256" key="1">
    <source>
        <dbReference type="ARBA" id="ARBA00010634"/>
    </source>
</evidence>
<sequence>MQRNPVQRVSIRRPFAAVAAALASLLALAGCASAPQHHAGDPFEPMNRAVFSFNEGLDQHVAKPVATGYTKITPQPLREAISNVFSNLGDVGNFANDLLQLKVTDATEDLMRVAFNTTFGLGGLIDWASAAGLPKHQQDFGLTLGHYGVPAGPYLVLPLFGPSSVRDASGWVVSSAASPTTYLTASASVPIYGANVVSSRADMLGATNLLEQAALDKYSFVRDAYTQRRAYLIDGGSKLPAYGDDDDNDNDNDDAASANAAAPGDAAPRVEGAIASAPAEARDGPGQPAVAVRR</sequence>
<dbReference type="PANTHER" id="PTHR30035">
    <property type="entry name" value="LIPOPROTEIN VACJ-RELATED"/>
    <property type="match status" value="1"/>
</dbReference>
<feature type="chain" id="PRO_5030029370" evidence="4">
    <location>
        <begin position="30"/>
        <end position="294"/>
    </location>
</feature>
<gene>
    <name evidence="5" type="ORF">SAMN05192542_1258</name>
</gene>
<dbReference type="Proteomes" id="UP000199120">
    <property type="component" value="Unassembled WGS sequence"/>
</dbReference>
<dbReference type="GO" id="GO:0120010">
    <property type="term" value="P:intermembrane phospholipid transfer"/>
    <property type="evidence" value="ECO:0007669"/>
    <property type="project" value="TreeGrafter"/>
</dbReference>
<evidence type="ECO:0000256" key="3">
    <source>
        <dbReference type="SAM" id="MobiDB-lite"/>
    </source>
</evidence>
<feature type="region of interest" description="Disordered" evidence="3">
    <location>
        <begin position="236"/>
        <end position="294"/>
    </location>
</feature>
<dbReference type="RefSeq" id="WP_090548353.1">
    <property type="nucleotide sequence ID" value="NZ_FNSR01000002.1"/>
</dbReference>
<feature type="compositionally biased region" description="Low complexity" evidence="3">
    <location>
        <begin position="255"/>
        <end position="267"/>
    </location>
</feature>
<dbReference type="AlphaFoldDB" id="A0A1H7VHU9"/>
<keyword evidence="2 4" id="KW-0732">Signal</keyword>
<feature type="compositionally biased region" description="Acidic residues" evidence="3">
    <location>
        <begin position="243"/>
        <end position="254"/>
    </location>
</feature>
<protein>
    <submittedName>
        <fullName evidence="5">Phospholipid-binding lipoprotein MlaA</fullName>
    </submittedName>
</protein>
<dbReference type="PRINTS" id="PR01805">
    <property type="entry name" value="VACJLIPOPROT"/>
</dbReference>
<comment type="similarity">
    <text evidence="1">Belongs to the MlaA family.</text>
</comment>
<evidence type="ECO:0000313" key="5">
    <source>
        <dbReference type="EMBL" id="SEM08475.1"/>
    </source>
</evidence>
<keyword evidence="6" id="KW-1185">Reference proteome</keyword>
<proteinExistence type="inferred from homology"/>
<dbReference type="Pfam" id="PF04333">
    <property type="entry name" value="MlaA"/>
    <property type="match status" value="1"/>
</dbReference>
<keyword evidence="5" id="KW-0449">Lipoprotein</keyword>
<reference evidence="6" key="1">
    <citation type="submission" date="2016-10" db="EMBL/GenBank/DDBJ databases">
        <authorList>
            <person name="Varghese N."/>
            <person name="Submissions S."/>
        </authorList>
    </citation>
    <scope>NUCLEOTIDE SEQUENCE [LARGE SCALE GENOMIC DNA]</scope>
    <source>
        <strain evidence="6">LMG 26416</strain>
    </source>
</reference>
<evidence type="ECO:0000256" key="2">
    <source>
        <dbReference type="ARBA" id="ARBA00022729"/>
    </source>
</evidence>
<evidence type="ECO:0000256" key="4">
    <source>
        <dbReference type="SAM" id="SignalP"/>
    </source>
</evidence>
<name>A0A1H7VHU9_9BURK</name>
<dbReference type="PANTHER" id="PTHR30035:SF3">
    <property type="entry name" value="INTERMEMBRANE PHOSPHOLIPID TRANSPORT SYSTEM LIPOPROTEIN MLAA"/>
    <property type="match status" value="1"/>
</dbReference>
<dbReference type="STRING" id="416943.SAMN05445871_4230"/>
<dbReference type="EMBL" id="FOAJ01000025">
    <property type="protein sequence ID" value="SEM08475.1"/>
    <property type="molecule type" value="Genomic_DNA"/>
</dbReference>
<dbReference type="InterPro" id="IPR007428">
    <property type="entry name" value="MlaA"/>
</dbReference>
<dbReference type="OrthoDB" id="9785326at2"/>